<gene>
    <name evidence="4" type="ORF">SAMN05216270_102469</name>
</gene>
<dbReference type="GO" id="GO:0016301">
    <property type="term" value="F:kinase activity"/>
    <property type="evidence" value="ECO:0007669"/>
    <property type="project" value="UniProtKB-KW"/>
</dbReference>
<proteinExistence type="predicted"/>
<dbReference type="PANTHER" id="PTHR10584">
    <property type="entry name" value="SUGAR KINASE"/>
    <property type="match status" value="1"/>
</dbReference>
<dbReference type="InterPro" id="IPR011611">
    <property type="entry name" value="PfkB_dom"/>
</dbReference>
<dbReference type="EMBL" id="FNAD01000002">
    <property type="protein sequence ID" value="SDD23781.1"/>
    <property type="molecule type" value="Genomic_DNA"/>
</dbReference>
<keyword evidence="1" id="KW-0808">Transferase</keyword>
<evidence type="ECO:0000313" key="5">
    <source>
        <dbReference type="Proteomes" id="UP000198949"/>
    </source>
</evidence>
<dbReference type="Gene3D" id="3.40.1190.20">
    <property type="match status" value="1"/>
</dbReference>
<dbReference type="Pfam" id="PF00294">
    <property type="entry name" value="PfkB"/>
    <property type="match status" value="1"/>
</dbReference>
<dbReference type="InterPro" id="IPR002173">
    <property type="entry name" value="Carboh/pur_kinase_PfkB_CS"/>
</dbReference>
<reference evidence="5" key="1">
    <citation type="submission" date="2016-10" db="EMBL/GenBank/DDBJ databases">
        <authorList>
            <person name="Varghese N."/>
            <person name="Submissions S."/>
        </authorList>
    </citation>
    <scope>NUCLEOTIDE SEQUENCE [LARGE SCALE GENOMIC DNA]</scope>
    <source>
        <strain evidence="5">CGMCC 4.3516</strain>
    </source>
</reference>
<sequence>MLDILVVGGVGVDTIVRVPEIAIGDGDSLGVEPIYDYVAHTGNGVALGCLHLGLATRFIDYIGEDEQGALVRRHYERHGLDFRYLISPNGTSRSVNLVDAEGRRFSFYDYRHDGDLRMPAEFFGPHVAEAKHVHVSIPNHTRDVLAAIPEGVTVSTDLHGWDGEAEHQKAFARRADMVTLSAARLGSDPEKAMRWIIDNGRAAVVVATDGEHGGYVLERGGSLERYGAVDPVAELGDVSPEWASWAPVDSNGAGDAFTSGLLWARSRGGDLAAALDAGRVAGAYACGTRGTSTALISAELLTESLAALKR</sequence>
<dbReference type="Proteomes" id="UP000198949">
    <property type="component" value="Unassembled WGS sequence"/>
</dbReference>
<evidence type="ECO:0000256" key="1">
    <source>
        <dbReference type="ARBA" id="ARBA00022679"/>
    </source>
</evidence>
<dbReference type="InterPro" id="IPR029056">
    <property type="entry name" value="Ribokinase-like"/>
</dbReference>
<organism evidence="4 5">
    <name type="scientific">Glycomyces harbinensis</name>
    <dbReference type="NCBI Taxonomy" id="58114"/>
    <lineage>
        <taxon>Bacteria</taxon>
        <taxon>Bacillati</taxon>
        <taxon>Actinomycetota</taxon>
        <taxon>Actinomycetes</taxon>
        <taxon>Glycomycetales</taxon>
        <taxon>Glycomycetaceae</taxon>
        <taxon>Glycomyces</taxon>
    </lineage>
</organism>
<name>A0A1G6T468_9ACTN</name>
<feature type="domain" description="Carbohydrate kinase PfkB" evidence="3">
    <location>
        <begin position="191"/>
        <end position="294"/>
    </location>
</feature>
<dbReference type="PANTHER" id="PTHR10584:SF166">
    <property type="entry name" value="RIBOKINASE"/>
    <property type="match status" value="1"/>
</dbReference>
<dbReference type="SUPFAM" id="SSF53613">
    <property type="entry name" value="Ribokinase-like"/>
    <property type="match status" value="1"/>
</dbReference>
<dbReference type="RefSeq" id="WP_091030052.1">
    <property type="nucleotide sequence ID" value="NZ_FNAD01000002.1"/>
</dbReference>
<evidence type="ECO:0000259" key="3">
    <source>
        <dbReference type="Pfam" id="PF00294"/>
    </source>
</evidence>
<dbReference type="STRING" id="58114.SAMN05216270_102469"/>
<dbReference type="AlphaFoldDB" id="A0A1G6T468"/>
<evidence type="ECO:0000313" key="4">
    <source>
        <dbReference type="EMBL" id="SDD23781.1"/>
    </source>
</evidence>
<keyword evidence="5" id="KW-1185">Reference proteome</keyword>
<dbReference type="OrthoDB" id="9808601at2"/>
<keyword evidence="2 4" id="KW-0418">Kinase</keyword>
<dbReference type="PROSITE" id="PS00584">
    <property type="entry name" value="PFKB_KINASES_2"/>
    <property type="match status" value="1"/>
</dbReference>
<evidence type="ECO:0000256" key="2">
    <source>
        <dbReference type="ARBA" id="ARBA00022777"/>
    </source>
</evidence>
<accession>A0A1G6T468</accession>
<protein>
    <submittedName>
        <fullName evidence="4">Sugar or nucleoside kinase, ribokinase family</fullName>
    </submittedName>
</protein>